<keyword evidence="2" id="KW-1185">Reference proteome</keyword>
<comment type="caution">
    <text evidence="1">The sequence shown here is derived from an EMBL/GenBank/DDBJ whole genome shotgun (WGS) entry which is preliminary data.</text>
</comment>
<name>A0ABR1ZR15_9ROSI</name>
<sequence length="162" mass="17221">MGKTPLLDPKELELVEQPRRESGPGVGLVEEADGSGQPRDNLECSSLGCKLYEVQVEGGSDVSVGSGQSISIEPKMDPSSGLYSIKPKLVSSFGGNHLVGVLPKCGKRYGWGCASSLKSNYKVSPFRNSLASLPVEGCRASNHNNFGKKLGSKRAEEEVPNQ</sequence>
<dbReference type="EMBL" id="JBBPBN010000704">
    <property type="protein sequence ID" value="KAK8483129.1"/>
    <property type="molecule type" value="Genomic_DNA"/>
</dbReference>
<reference evidence="1 2" key="1">
    <citation type="journal article" date="2024" name="G3 (Bethesda)">
        <title>Genome assembly of Hibiscus sabdariffa L. provides insights into metabolisms of medicinal natural products.</title>
        <authorList>
            <person name="Kim T."/>
        </authorList>
    </citation>
    <scope>NUCLEOTIDE SEQUENCE [LARGE SCALE GENOMIC DNA]</scope>
    <source>
        <strain evidence="1">TK-2024</strain>
        <tissue evidence="1">Old leaves</tissue>
    </source>
</reference>
<evidence type="ECO:0000313" key="2">
    <source>
        <dbReference type="Proteomes" id="UP001396334"/>
    </source>
</evidence>
<proteinExistence type="predicted"/>
<protein>
    <submittedName>
        <fullName evidence="1">Uncharacterized protein</fullName>
    </submittedName>
</protein>
<accession>A0ABR1ZR15</accession>
<organism evidence="1 2">
    <name type="scientific">Hibiscus sabdariffa</name>
    <name type="common">roselle</name>
    <dbReference type="NCBI Taxonomy" id="183260"/>
    <lineage>
        <taxon>Eukaryota</taxon>
        <taxon>Viridiplantae</taxon>
        <taxon>Streptophyta</taxon>
        <taxon>Embryophyta</taxon>
        <taxon>Tracheophyta</taxon>
        <taxon>Spermatophyta</taxon>
        <taxon>Magnoliopsida</taxon>
        <taxon>eudicotyledons</taxon>
        <taxon>Gunneridae</taxon>
        <taxon>Pentapetalae</taxon>
        <taxon>rosids</taxon>
        <taxon>malvids</taxon>
        <taxon>Malvales</taxon>
        <taxon>Malvaceae</taxon>
        <taxon>Malvoideae</taxon>
        <taxon>Hibiscus</taxon>
    </lineage>
</organism>
<evidence type="ECO:0000313" key="1">
    <source>
        <dbReference type="EMBL" id="KAK8483129.1"/>
    </source>
</evidence>
<gene>
    <name evidence="1" type="ORF">V6N11_028511</name>
</gene>
<dbReference type="Proteomes" id="UP001396334">
    <property type="component" value="Unassembled WGS sequence"/>
</dbReference>